<dbReference type="Proteomes" id="UP000316801">
    <property type="component" value="Unassembled WGS sequence"/>
</dbReference>
<gene>
    <name evidence="1" type="primary">hpxZ</name>
    <name evidence="1" type="ORF">FNA46_10055</name>
</gene>
<dbReference type="Gene3D" id="3.10.450.50">
    <property type="match status" value="1"/>
</dbReference>
<dbReference type="InterPro" id="IPR024507">
    <property type="entry name" value="AtzH-like"/>
</dbReference>
<dbReference type="NCBIfam" id="NF033625">
    <property type="entry name" value="HpxZ"/>
    <property type="match status" value="1"/>
</dbReference>
<dbReference type="SUPFAM" id="SSF54427">
    <property type="entry name" value="NTF2-like"/>
    <property type="match status" value="1"/>
</dbReference>
<keyword evidence="2" id="KW-1185">Reference proteome</keyword>
<protein>
    <submittedName>
        <fullName evidence="1">Oxalurate catabolism protein HpxZ</fullName>
    </submittedName>
</protein>
<dbReference type="EMBL" id="VJMG01000022">
    <property type="protein sequence ID" value="TRL39227.1"/>
    <property type="molecule type" value="Genomic_DNA"/>
</dbReference>
<sequence length="124" mass="13806">MEINHPETQAEVEAVFTAYEAALLANDNTTLLAMFLDNPATVRYGVSEVQHGYGEITTFRNSQAPFTRRLEKTVITTYGRDFATASTLFHRPDLPGEIGRQMQTWVRTADGWKVAAAHVSMMPG</sequence>
<name>A0A549TBI8_9HYPH</name>
<proteinExistence type="predicted"/>
<dbReference type="AlphaFoldDB" id="A0A549TBI8"/>
<evidence type="ECO:0000313" key="2">
    <source>
        <dbReference type="Proteomes" id="UP000316801"/>
    </source>
</evidence>
<accession>A0A549TBI8</accession>
<comment type="caution">
    <text evidence="1">The sequence shown here is derived from an EMBL/GenBank/DDBJ whole genome shotgun (WGS) entry which is preliminary data.</text>
</comment>
<reference evidence="1 2" key="1">
    <citation type="submission" date="2019-07" db="EMBL/GenBank/DDBJ databases">
        <title>Ln-dependent methylotrophs.</title>
        <authorList>
            <person name="Tani A."/>
        </authorList>
    </citation>
    <scope>NUCLEOTIDE SEQUENCE [LARGE SCALE GENOMIC DNA]</scope>
    <source>
        <strain evidence="1 2">SM12</strain>
    </source>
</reference>
<organism evidence="1 2">
    <name type="scientific">Rhizobium straminoryzae</name>
    <dbReference type="NCBI Taxonomy" id="1387186"/>
    <lineage>
        <taxon>Bacteria</taxon>
        <taxon>Pseudomonadati</taxon>
        <taxon>Pseudomonadota</taxon>
        <taxon>Alphaproteobacteria</taxon>
        <taxon>Hyphomicrobiales</taxon>
        <taxon>Rhizobiaceae</taxon>
        <taxon>Rhizobium/Agrobacterium group</taxon>
        <taxon>Rhizobium</taxon>
    </lineage>
</organism>
<evidence type="ECO:0000313" key="1">
    <source>
        <dbReference type="EMBL" id="TRL39227.1"/>
    </source>
</evidence>
<dbReference type="InterPro" id="IPR032710">
    <property type="entry name" value="NTF2-like_dom_sf"/>
</dbReference>
<dbReference type="RefSeq" id="WP_143125063.1">
    <property type="nucleotide sequence ID" value="NZ_VJMG01000022.1"/>
</dbReference>
<dbReference type="Pfam" id="PF11533">
    <property type="entry name" value="AtzH-like"/>
    <property type="match status" value="1"/>
</dbReference>